<feature type="transmembrane region" description="Helical" evidence="16">
    <location>
        <begin position="620"/>
        <end position="643"/>
    </location>
</feature>
<keyword evidence="10" id="KW-0297">G-protein coupled receptor</keyword>
<feature type="chain" id="PRO_5005675018" description="G-protein coupled receptors family 2 profile 2 domain-containing protein" evidence="17">
    <location>
        <begin position="20"/>
        <end position="694"/>
    </location>
</feature>
<evidence type="ECO:0000256" key="13">
    <source>
        <dbReference type="ARBA" id="ARBA00023170"/>
    </source>
</evidence>
<feature type="transmembrane region" description="Helical" evidence="16">
    <location>
        <begin position="402"/>
        <end position="424"/>
    </location>
</feature>
<dbReference type="GO" id="GO:0007166">
    <property type="term" value="P:cell surface receptor signaling pathway"/>
    <property type="evidence" value="ECO:0007669"/>
    <property type="project" value="InterPro"/>
</dbReference>
<dbReference type="Gene3D" id="1.20.1070.10">
    <property type="entry name" value="Rhodopsin 7-helix transmembrane proteins"/>
    <property type="match status" value="1"/>
</dbReference>
<evidence type="ECO:0000259" key="19">
    <source>
        <dbReference type="PROSITE" id="PS50227"/>
    </source>
</evidence>
<dbReference type="KEGG" id="dpx:DAPPUDRAFT_319298"/>
<dbReference type="InterPro" id="IPR000203">
    <property type="entry name" value="GPS"/>
</dbReference>
<organism evidence="21 22">
    <name type="scientific">Daphnia pulex</name>
    <name type="common">Water flea</name>
    <dbReference type="NCBI Taxonomy" id="6669"/>
    <lineage>
        <taxon>Eukaryota</taxon>
        <taxon>Metazoa</taxon>
        <taxon>Ecdysozoa</taxon>
        <taxon>Arthropoda</taxon>
        <taxon>Crustacea</taxon>
        <taxon>Branchiopoda</taxon>
        <taxon>Diplostraca</taxon>
        <taxon>Cladocera</taxon>
        <taxon>Anomopoda</taxon>
        <taxon>Daphniidae</taxon>
        <taxon>Daphnia</taxon>
    </lineage>
</organism>
<evidence type="ECO:0000256" key="1">
    <source>
        <dbReference type="ARBA" id="ARBA00004651"/>
    </source>
</evidence>
<feature type="signal peptide" evidence="17">
    <location>
        <begin position="1"/>
        <end position="19"/>
    </location>
</feature>
<dbReference type="Gene3D" id="2.60.220.50">
    <property type="match status" value="1"/>
</dbReference>
<keyword evidence="15" id="KW-0807">Transducer</keyword>
<dbReference type="GO" id="GO:0005886">
    <property type="term" value="C:plasma membrane"/>
    <property type="evidence" value="ECO:0000318"/>
    <property type="project" value="GO_Central"/>
</dbReference>
<dbReference type="InterPro" id="IPR017981">
    <property type="entry name" value="GPCR_2-like_7TM"/>
</dbReference>
<evidence type="ECO:0000256" key="4">
    <source>
        <dbReference type="ARBA" id="ARBA00022536"/>
    </source>
</evidence>
<feature type="transmembrane region" description="Helical" evidence="16">
    <location>
        <begin position="592"/>
        <end position="614"/>
    </location>
</feature>
<dbReference type="PRINTS" id="PR00249">
    <property type="entry name" value="GPCRSECRETIN"/>
</dbReference>
<keyword evidence="12" id="KW-1015">Disulfide bond</keyword>
<evidence type="ECO:0000259" key="20">
    <source>
        <dbReference type="PROSITE" id="PS50261"/>
    </source>
</evidence>
<dbReference type="PANTHER" id="PTHR12011:SF347">
    <property type="entry name" value="FI21270P1-RELATED"/>
    <property type="match status" value="1"/>
</dbReference>
<gene>
    <name evidence="21" type="ORF">DAPPUDRAFT_319298</name>
</gene>
<dbReference type="Proteomes" id="UP000000305">
    <property type="component" value="Unassembled WGS sequence"/>
</dbReference>
<evidence type="ECO:0000256" key="2">
    <source>
        <dbReference type="ARBA" id="ARBA00007343"/>
    </source>
</evidence>
<evidence type="ECO:0000256" key="11">
    <source>
        <dbReference type="ARBA" id="ARBA00023136"/>
    </source>
</evidence>
<dbReference type="PROSITE" id="PS50261">
    <property type="entry name" value="G_PROTEIN_RECEP_F2_4"/>
    <property type="match status" value="1"/>
</dbReference>
<keyword evidence="11 16" id="KW-0472">Membrane</keyword>
<keyword evidence="14" id="KW-0325">Glycoprotein</keyword>
<keyword evidence="4" id="KW-0245">EGF-like domain</keyword>
<evidence type="ECO:0000256" key="10">
    <source>
        <dbReference type="ARBA" id="ARBA00023040"/>
    </source>
</evidence>
<dbReference type="Pfam" id="PF01825">
    <property type="entry name" value="GPS"/>
    <property type="match status" value="1"/>
</dbReference>
<keyword evidence="8" id="KW-0106">Calcium</keyword>
<evidence type="ECO:0000256" key="14">
    <source>
        <dbReference type="ARBA" id="ARBA00023180"/>
    </source>
</evidence>
<feature type="transmembrane region" description="Helical" evidence="16">
    <location>
        <begin position="546"/>
        <end position="571"/>
    </location>
</feature>
<keyword evidence="22" id="KW-1185">Reference proteome</keyword>
<dbReference type="InterPro" id="IPR001879">
    <property type="entry name" value="GPCR_2_extracellular_dom"/>
</dbReference>
<evidence type="ECO:0000256" key="15">
    <source>
        <dbReference type="ARBA" id="ARBA00023224"/>
    </source>
</evidence>
<dbReference type="OMA" id="FINFQMN"/>
<keyword evidence="5 16" id="KW-0812">Transmembrane</keyword>
<feature type="domain" description="G-protein coupled receptors family 2 profile 2" evidence="20">
    <location>
        <begin position="400"/>
        <end position="644"/>
    </location>
</feature>
<evidence type="ECO:0000256" key="5">
    <source>
        <dbReference type="ARBA" id="ARBA00022692"/>
    </source>
</evidence>
<dbReference type="FunFam" id="1.20.1070.10:FF:000054">
    <property type="entry name" value="Adhesion G protein-coupled receptor E3"/>
    <property type="match status" value="1"/>
</dbReference>
<proteinExistence type="inferred from homology"/>
<keyword evidence="3" id="KW-1003">Cell membrane</keyword>
<dbReference type="EMBL" id="GL732550">
    <property type="protein sequence ID" value="EFX79829.1"/>
    <property type="molecule type" value="Genomic_DNA"/>
</dbReference>
<evidence type="ECO:0000313" key="21">
    <source>
        <dbReference type="EMBL" id="EFX79829.1"/>
    </source>
</evidence>
<dbReference type="STRING" id="6669.E9GLA3"/>
<dbReference type="HOGENOM" id="CLU_397040_0_0_1"/>
<feature type="domain" description="G-protein coupled receptors family 2 profile 1" evidence="19">
    <location>
        <begin position="18"/>
        <end position="92"/>
    </location>
</feature>
<keyword evidence="6 17" id="KW-0732">Signal</keyword>
<dbReference type="InterPro" id="IPR000832">
    <property type="entry name" value="GPCR_2_secretin-like"/>
</dbReference>
<dbReference type="PANTHER" id="PTHR12011">
    <property type="entry name" value="ADHESION G-PROTEIN COUPLED RECEPTOR"/>
    <property type="match status" value="1"/>
</dbReference>
<reference evidence="21 22" key="1">
    <citation type="journal article" date="2011" name="Science">
        <title>The ecoresponsive genome of Daphnia pulex.</title>
        <authorList>
            <person name="Colbourne J.K."/>
            <person name="Pfrender M.E."/>
            <person name="Gilbert D."/>
            <person name="Thomas W.K."/>
            <person name="Tucker A."/>
            <person name="Oakley T.H."/>
            <person name="Tokishita S."/>
            <person name="Aerts A."/>
            <person name="Arnold G.J."/>
            <person name="Basu M.K."/>
            <person name="Bauer D.J."/>
            <person name="Caceres C.E."/>
            <person name="Carmel L."/>
            <person name="Casola C."/>
            <person name="Choi J.H."/>
            <person name="Detter J.C."/>
            <person name="Dong Q."/>
            <person name="Dusheyko S."/>
            <person name="Eads B.D."/>
            <person name="Frohlich T."/>
            <person name="Geiler-Samerotte K.A."/>
            <person name="Gerlach D."/>
            <person name="Hatcher P."/>
            <person name="Jogdeo S."/>
            <person name="Krijgsveld J."/>
            <person name="Kriventseva E.V."/>
            <person name="Kultz D."/>
            <person name="Laforsch C."/>
            <person name="Lindquist E."/>
            <person name="Lopez J."/>
            <person name="Manak J.R."/>
            <person name="Muller J."/>
            <person name="Pangilinan J."/>
            <person name="Patwardhan R.P."/>
            <person name="Pitluck S."/>
            <person name="Pritham E.J."/>
            <person name="Rechtsteiner A."/>
            <person name="Rho M."/>
            <person name="Rogozin I.B."/>
            <person name="Sakarya O."/>
            <person name="Salamov A."/>
            <person name="Schaack S."/>
            <person name="Shapiro H."/>
            <person name="Shiga Y."/>
            <person name="Skalitzky C."/>
            <person name="Smith Z."/>
            <person name="Souvorov A."/>
            <person name="Sung W."/>
            <person name="Tang Z."/>
            <person name="Tsuchiya D."/>
            <person name="Tu H."/>
            <person name="Vos H."/>
            <person name="Wang M."/>
            <person name="Wolf Y.I."/>
            <person name="Yamagata H."/>
            <person name="Yamada T."/>
            <person name="Ye Y."/>
            <person name="Shaw J.R."/>
            <person name="Andrews J."/>
            <person name="Crease T.J."/>
            <person name="Tang H."/>
            <person name="Lucas S.M."/>
            <person name="Robertson H.M."/>
            <person name="Bork P."/>
            <person name="Koonin E.V."/>
            <person name="Zdobnov E.M."/>
            <person name="Grigoriev I.V."/>
            <person name="Lynch M."/>
            <person name="Boore J.L."/>
        </authorList>
    </citation>
    <scope>NUCLEOTIDE SEQUENCE [LARGE SCALE GENOMIC DNA]</scope>
</reference>
<dbReference type="InterPro" id="IPR057244">
    <property type="entry name" value="GAIN_B"/>
</dbReference>
<feature type="transmembrane region" description="Helical" evidence="16">
    <location>
        <begin position="505"/>
        <end position="526"/>
    </location>
</feature>
<dbReference type="PROSITE" id="PS50221">
    <property type="entry name" value="GAIN_B"/>
    <property type="match status" value="1"/>
</dbReference>
<feature type="transmembrane region" description="Helical" evidence="16">
    <location>
        <begin position="436"/>
        <end position="455"/>
    </location>
</feature>
<keyword evidence="13" id="KW-0675">Receptor</keyword>
<dbReference type="PhylomeDB" id="E9GLA3"/>
<accession>E9GLA3</accession>
<evidence type="ECO:0000256" key="6">
    <source>
        <dbReference type="ARBA" id="ARBA00022729"/>
    </source>
</evidence>
<keyword evidence="7" id="KW-0677">Repeat</keyword>
<dbReference type="SMART" id="SM00303">
    <property type="entry name" value="GPS"/>
    <property type="match status" value="1"/>
</dbReference>
<name>E9GLA3_DAPPU</name>
<feature type="domain" description="GAIN-B" evidence="18">
    <location>
        <begin position="211"/>
        <end position="392"/>
    </location>
</feature>
<evidence type="ECO:0000259" key="18">
    <source>
        <dbReference type="PROSITE" id="PS50221"/>
    </source>
</evidence>
<comment type="similarity">
    <text evidence="2">Belongs to the G-protein coupled receptor 2 family. Adhesion G-protein coupled receptor (ADGR) subfamily.</text>
</comment>
<evidence type="ECO:0008006" key="23">
    <source>
        <dbReference type="Google" id="ProtNLM"/>
    </source>
</evidence>
<dbReference type="Gene3D" id="4.10.1240.10">
    <property type="entry name" value="GPCR, family 2, extracellular hormone receptor domain"/>
    <property type="match status" value="1"/>
</dbReference>
<evidence type="ECO:0000313" key="22">
    <source>
        <dbReference type="Proteomes" id="UP000000305"/>
    </source>
</evidence>
<evidence type="ECO:0000256" key="12">
    <source>
        <dbReference type="ARBA" id="ARBA00023157"/>
    </source>
</evidence>
<dbReference type="AlphaFoldDB" id="E9GLA3"/>
<comment type="subcellular location">
    <subcellularLocation>
        <location evidence="1">Cell membrane</location>
        <topology evidence="1">Multi-pass membrane protein</topology>
    </subcellularLocation>
</comment>
<evidence type="ECO:0000256" key="8">
    <source>
        <dbReference type="ARBA" id="ARBA00022837"/>
    </source>
</evidence>
<dbReference type="GO" id="GO:0004930">
    <property type="term" value="F:G protein-coupled receptor activity"/>
    <property type="evidence" value="ECO:0007669"/>
    <property type="project" value="UniProtKB-KW"/>
</dbReference>
<keyword evidence="9 16" id="KW-1133">Transmembrane helix</keyword>
<protein>
    <recommendedName>
        <fullName evidence="23">G-protein coupled receptors family 2 profile 2 domain-containing protein</fullName>
    </recommendedName>
</protein>
<evidence type="ECO:0000256" key="3">
    <source>
        <dbReference type="ARBA" id="ARBA00022475"/>
    </source>
</evidence>
<dbReference type="InParanoid" id="E9GLA3"/>
<evidence type="ECO:0000256" key="9">
    <source>
        <dbReference type="ARBA" id="ARBA00022989"/>
    </source>
</evidence>
<dbReference type="Pfam" id="PF00002">
    <property type="entry name" value="7tm_2"/>
    <property type="match status" value="1"/>
</dbReference>
<feature type="transmembrane region" description="Helical" evidence="16">
    <location>
        <begin position="467"/>
        <end position="493"/>
    </location>
</feature>
<dbReference type="InterPro" id="IPR036445">
    <property type="entry name" value="GPCR_2_extracell_dom_sf"/>
</dbReference>
<dbReference type="eggNOG" id="KOG4193">
    <property type="taxonomic scope" value="Eukaryota"/>
</dbReference>
<sequence>MNFCLKLIVFLYWARIISCKVSTSNFKYKQLLVCPTKCVSGYSPDYCWAEAQADSKSSENCPPGFIGTATWTCIDGQWTTLTPDLSNCINPVVGNSINHANANITNGENPSKSLNFLTKVLNENELASGNIAQLDQTIRLAFDKQTVLMTANSDLNSRDSSSKVFAKSVIDLYDTMFVNAKAFWGLPWILRSDAVDRVQKNVDDTLFLLAENLIDGIYQNYGPNVNLLVQVENRPRLYYYDESYTYAAGGNDRMTLPAGFSSAVNDNNTLLYCSTFPAFQNILYGDALAQLMLESEPVRQVLVSKVVGASLGQPNGSSIHLADDKAEILLSTLNLDVYDVDEKSVRCAYWNVSTQDWSFDGCVVATNNKSATVCRCDHLTNFAVLMDINGVFQNQTTSALDYITIIGESISIVCLTLSLIPFYWVRTLRRDFRFVVHRNLCANLLIAEILLLAGIDATANRDLCLSIAVFLHLFFLCAFSWMFIEGLYMYIIITKVFNDKGLKRRIYYIIGYGLPVLTVTITLAVTKTEAYLGDPFSYCWLSYENGAIWAFAGPVAAVVLMNLVFLILVLCVTFKSIRSTIGKKENKQNLRWIMGSLSLTFILGITWVFGFLYFGQGSMIFAYVFTILNSLQGLFIFITLCVMSKKVRKDLVRQFVTSQRLQRVAHRFNIELSDMNTNISTTVRTGTRTEVADQ</sequence>
<dbReference type="InterPro" id="IPR046338">
    <property type="entry name" value="GAIN_dom_sf"/>
</dbReference>
<evidence type="ECO:0000256" key="16">
    <source>
        <dbReference type="SAM" id="Phobius"/>
    </source>
</evidence>
<dbReference type="PROSITE" id="PS50227">
    <property type="entry name" value="G_PROTEIN_RECEP_F2_3"/>
    <property type="match status" value="1"/>
</dbReference>
<evidence type="ECO:0000256" key="7">
    <source>
        <dbReference type="ARBA" id="ARBA00022737"/>
    </source>
</evidence>
<dbReference type="OrthoDB" id="1100386at2759"/>
<evidence type="ECO:0000256" key="17">
    <source>
        <dbReference type="SAM" id="SignalP"/>
    </source>
</evidence>